<keyword evidence="8" id="KW-0963">Cytoplasm</keyword>
<evidence type="ECO:0000256" key="2">
    <source>
        <dbReference type="ARBA" id="ARBA00022571"/>
    </source>
</evidence>
<proteinExistence type="inferred from homology"/>
<dbReference type="Pfam" id="PF00202">
    <property type="entry name" value="Aminotran_3"/>
    <property type="match status" value="1"/>
</dbReference>
<comment type="catalytic activity">
    <reaction evidence="7">
        <text>L-2,4-diaminobutanoate + 2-oxoglutarate = L-aspartate 4-semialdehyde + L-glutamate</text>
        <dbReference type="Rhea" id="RHEA:11160"/>
        <dbReference type="ChEBI" id="CHEBI:16810"/>
        <dbReference type="ChEBI" id="CHEBI:29985"/>
        <dbReference type="ChEBI" id="CHEBI:58761"/>
        <dbReference type="ChEBI" id="CHEBI:537519"/>
        <dbReference type="EC" id="2.6.1.76"/>
    </reaction>
</comment>
<comment type="subunit">
    <text evidence="8">Homodimer.</text>
</comment>
<feature type="modified residue" description="N6-(pyridoxal phosphate)lysine" evidence="8">
    <location>
        <position position="269"/>
    </location>
</feature>
<comment type="subcellular location">
    <subcellularLocation>
        <location evidence="8">Cytoplasm</location>
    </subcellularLocation>
</comment>
<evidence type="ECO:0000256" key="8">
    <source>
        <dbReference type="HAMAP-Rule" id="MF_01107"/>
    </source>
</evidence>
<evidence type="ECO:0000313" key="10">
    <source>
        <dbReference type="EMBL" id="SFN27074.1"/>
    </source>
</evidence>
<dbReference type="NCBIfam" id="NF002325">
    <property type="entry name" value="PRK01278.1"/>
    <property type="match status" value="1"/>
</dbReference>
<feature type="binding site" evidence="8">
    <location>
        <position position="156"/>
    </location>
    <ligand>
        <name>N(2)-acetyl-L-ornithine</name>
        <dbReference type="ChEBI" id="CHEBI:57805"/>
    </ligand>
</feature>
<dbReference type="GO" id="GO:0042802">
    <property type="term" value="F:identical protein binding"/>
    <property type="evidence" value="ECO:0007669"/>
    <property type="project" value="TreeGrafter"/>
</dbReference>
<dbReference type="NCBIfam" id="TIGR00707">
    <property type="entry name" value="argD"/>
    <property type="match status" value="1"/>
</dbReference>
<dbReference type="FunFam" id="3.40.640.10:FF:000004">
    <property type="entry name" value="Acetylornithine aminotransferase"/>
    <property type="match status" value="1"/>
</dbReference>
<dbReference type="HAMAP" id="MF_01107">
    <property type="entry name" value="ArgD_aminotrans_3"/>
    <property type="match status" value="1"/>
</dbReference>
<dbReference type="InterPro" id="IPR004636">
    <property type="entry name" value="AcOrn/SuccOrn_fam"/>
</dbReference>
<dbReference type="EC" id="2.6.1.11" evidence="8"/>
<dbReference type="GO" id="GO:0006526">
    <property type="term" value="P:L-arginine biosynthetic process"/>
    <property type="evidence" value="ECO:0007669"/>
    <property type="project" value="UniProtKB-UniRule"/>
</dbReference>
<dbReference type="Proteomes" id="UP000183107">
    <property type="component" value="Unassembled WGS sequence"/>
</dbReference>
<comment type="similarity">
    <text evidence="8">Belongs to the class-III pyridoxal-phosphate-dependent aminotransferase family. ArgD subfamily.</text>
</comment>
<dbReference type="PROSITE" id="PS00600">
    <property type="entry name" value="AA_TRANSFER_CLASS_3"/>
    <property type="match status" value="1"/>
</dbReference>
<gene>
    <name evidence="8" type="primary">argD</name>
    <name evidence="10" type="ORF">SAMN05216386_0213</name>
</gene>
<name>A0A1I4XMM1_9PROT</name>
<feature type="region of interest" description="Disordered" evidence="9">
    <location>
        <begin position="1"/>
        <end position="25"/>
    </location>
</feature>
<dbReference type="Gene3D" id="3.40.640.10">
    <property type="entry name" value="Type I PLP-dependent aspartate aminotransferase-like (Major domain)"/>
    <property type="match status" value="1"/>
</dbReference>
<keyword evidence="11" id="KW-1185">Reference proteome</keyword>
<feature type="binding site" evidence="8">
    <location>
        <begin position="240"/>
        <end position="243"/>
    </location>
    <ligand>
        <name>pyridoxal 5'-phosphate</name>
        <dbReference type="ChEBI" id="CHEBI:597326"/>
    </ligand>
</feature>
<dbReference type="AlphaFoldDB" id="A0A1I4XMM1"/>
<dbReference type="GO" id="GO:0045303">
    <property type="term" value="F:diaminobutyrate-2-oxoglutarate transaminase activity"/>
    <property type="evidence" value="ECO:0007669"/>
    <property type="project" value="UniProtKB-EC"/>
</dbReference>
<evidence type="ECO:0000256" key="3">
    <source>
        <dbReference type="ARBA" id="ARBA00022576"/>
    </source>
</evidence>
<keyword evidence="5 8" id="KW-0808">Transferase</keyword>
<feature type="binding site" evidence="8">
    <location>
        <position position="298"/>
    </location>
    <ligand>
        <name>pyridoxal 5'-phosphate</name>
        <dbReference type="ChEBI" id="CHEBI:597326"/>
    </ligand>
</feature>
<dbReference type="InterPro" id="IPR049704">
    <property type="entry name" value="Aminotrans_3_PPA_site"/>
</dbReference>
<dbReference type="UniPathway" id="UPA00068">
    <property type="reaction ID" value="UER00109"/>
</dbReference>
<dbReference type="GO" id="GO:0005737">
    <property type="term" value="C:cytoplasm"/>
    <property type="evidence" value="ECO:0007669"/>
    <property type="project" value="UniProtKB-SubCell"/>
</dbReference>
<evidence type="ECO:0000313" key="11">
    <source>
        <dbReference type="Proteomes" id="UP000183107"/>
    </source>
</evidence>
<dbReference type="GO" id="GO:0003992">
    <property type="term" value="F:N2-acetyl-L-ornithine:2-oxoglutarate 5-aminotransferase activity"/>
    <property type="evidence" value="ECO:0007669"/>
    <property type="project" value="UniProtKB-UniRule"/>
</dbReference>
<dbReference type="InterPro" id="IPR005814">
    <property type="entry name" value="Aminotrans_3"/>
</dbReference>
<dbReference type="SUPFAM" id="SSF53383">
    <property type="entry name" value="PLP-dependent transferases"/>
    <property type="match status" value="1"/>
</dbReference>
<dbReference type="CDD" id="cd00610">
    <property type="entry name" value="OAT_like"/>
    <property type="match status" value="1"/>
</dbReference>
<dbReference type="PANTHER" id="PTHR11986:SF79">
    <property type="entry name" value="ACETYLORNITHINE AMINOTRANSFERASE, MITOCHONDRIAL"/>
    <property type="match status" value="1"/>
</dbReference>
<comment type="miscellaneous">
    <text evidence="8">May also have succinyldiaminopimelate aminotransferase activity, thus carrying out the corresponding step in lysine biosynthesis.</text>
</comment>
<dbReference type="InterPro" id="IPR050103">
    <property type="entry name" value="Class-III_PLP-dep_AT"/>
</dbReference>
<dbReference type="PIRSF" id="PIRSF000521">
    <property type="entry name" value="Transaminase_4ab_Lys_Orn"/>
    <property type="match status" value="1"/>
</dbReference>
<dbReference type="Gene3D" id="3.90.1150.10">
    <property type="entry name" value="Aspartate Aminotransferase, domain 1"/>
    <property type="match status" value="1"/>
</dbReference>
<keyword evidence="4 8" id="KW-0028">Amino-acid biosynthesis</keyword>
<evidence type="ECO:0000256" key="4">
    <source>
        <dbReference type="ARBA" id="ARBA00022605"/>
    </source>
</evidence>
<keyword evidence="6 8" id="KW-0663">Pyridoxal phosphate</keyword>
<feature type="binding site" evidence="8">
    <location>
        <position position="297"/>
    </location>
    <ligand>
        <name>N(2)-acetyl-L-ornithine</name>
        <dbReference type="ChEBI" id="CHEBI:57805"/>
    </ligand>
</feature>
<reference evidence="11" key="1">
    <citation type="submission" date="2016-10" db="EMBL/GenBank/DDBJ databases">
        <authorList>
            <person name="Varghese N."/>
        </authorList>
    </citation>
    <scope>NUCLEOTIDE SEQUENCE [LARGE SCALE GENOMIC DNA]</scope>
    <source>
        <strain evidence="11">Nsp8</strain>
    </source>
</reference>
<comment type="catalytic activity">
    <reaction evidence="8">
        <text>N(2)-acetyl-L-ornithine + 2-oxoglutarate = N-acetyl-L-glutamate 5-semialdehyde + L-glutamate</text>
        <dbReference type="Rhea" id="RHEA:18049"/>
        <dbReference type="ChEBI" id="CHEBI:16810"/>
        <dbReference type="ChEBI" id="CHEBI:29123"/>
        <dbReference type="ChEBI" id="CHEBI:29985"/>
        <dbReference type="ChEBI" id="CHEBI:57805"/>
        <dbReference type="EC" id="2.6.1.11"/>
    </reaction>
</comment>
<comment type="pathway">
    <text evidence="1">Amine and polyamine biosynthesis; ectoine biosynthesis; L-ectoine from L-aspartate 4-semialdehyde: step 1/3.</text>
</comment>
<dbReference type="eggNOG" id="COG4992">
    <property type="taxonomic scope" value="Bacteria"/>
</dbReference>
<dbReference type="PANTHER" id="PTHR11986">
    <property type="entry name" value="AMINOTRANSFERASE CLASS III"/>
    <property type="match status" value="1"/>
</dbReference>
<dbReference type="EMBL" id="FOVJ01000001">
    <property type="protein sequence ID" value="SFN27074.1"/>
    <property type="molecule type" value="Genomic_DNA"/>
</dbReference>
<dbReference type="InterPro" id="IPR015421">
    <property type="entry name" value="PyrdxlP-dep_Trfase_major"/>
</dbReference>
<dbReference type="GO" id="GO:0030170">
    <property type="term" value="F:pyridoxal phosphate binding"/>
    <property type="evidence" value="ECO:0007669"/>
    <property type="project" value="InterPro"/>
</dbReference>
<dbReference type="STRING" id="1266925.GCA_000619905_00669"/>
<feature type="binding site" evidence="8">
    <location>
        <position position="153"/>
    </location>
    <ligand>
        <name>pyridoxal 5'-phosphate</name>
        <dbReference type="ChEBI" id="CHEBI:597326"/>
    </ligand>
</feature>
<dbReference type="InterPro" id="IPR015422">
    <property type="entry name" value="PyrdxlP-dep_Trfase_small"/>
</dbReference>
<accession>A0A1I4XMM1</accession>
<evidence type="ECO:0000256" key="5">
    <source>
        <dbReference type="ARBA" id="ARBA00022679"/>
    </source>
</evidence>
<protein>
    <recommendedName>
        <fullName evidence="8">Acetylornithine aminotransferase</fullName>
        <shortName evidence="8">ACOAT</shortName>
        <ecNumber evidence="8">2.6.1.11</ecNumber>
    </recommendedName>
</protein>
<dbReference type="InterPro" id="IPR015424">
    <property type="entry name" value="PyrdxlP-dep_Trfase"/>
</dbReference>
<evidence type="ECO:0000256" key="9">
    <source>
        <dbReference type="SAM" id="MobiDB-lite"/>
    </source>
</evidence>
<evidence type="ECO:0000256" key="1">
    <source>
        <dbReference type="ARBA" id="ARBA00004946"/>
    </source>
</evidence>
<comment type="cofactor">
    <cofactor evidence="8">
        <name>pyridoxal 5'-phosphate</name>
        <dbReference type="ChEBI" id="CHEBI:597326"/>
    </cofactor>
    <text evidence="8">Binds 1 pyridoxal phosphate per subunit.</text>
</comment>
<organism evidence="10 11">
    <name type="scientific">Nitrosospira briensis</name>
    <dbReference type="NCBI Taxonomy" id="35799"/>
    <lineage>
        <taxon>Bacteria</taxon>
        <taxon>Pseudomonadati</taxon>
        <taxon>Pseudomonadota</taxon>
        <taxon>Betaproteobacteria</taxon>
        <taxon>Nitrosomonadales</taxon>
        <taxon>Nitrosomonadaceae</taxon>
        <taxon>Nitrosospira</taxon>
    </lineage>
</organism>
<evidence type="ECO:0000256" key="6">
    <source>
        <dbReference type="ARBA" id="ARBA00022898"/>
    </source>
</evidence>
<comment type="pathway">
    <text evidence="8">Amino-acid biosynthesis; L-arginine biosynthesis; N(2)-acetyl-L-ornithine from L-glutamate: step 4/4.</text>
</comment>
<feature type="binding site" evidence="8">
    <location>
        <begin position="121"/>
        <end position="122"/>
    </location>
    <ligand>
        <name>pyridoxal 5'-phosphate</name>
        <dbReference type="ChEBI" id="CHEBI:597326"/>
    </ligand>
</feature>
<feature type="compositionally biased region" description="Polar residues" evidence="9">
    <location>
        <begin position="1"/>
        <end position="12"/>
    </location>
</feature>
<keyword evidence="2 8" id="KW-0055">Arginine biosynthesis</keyword>
<sequence length="416" mass="44710">MESLNKSPSDTKVTPPHADHSKTDTYMPNLMNTYLPLPVTFVRGEGVWLWDEEGKRYLDALAGVAVCGLGHCHPELVKAICQQAGTLIHTSNLYHIGKQEQLASRLALLSGMDNAFFCNSGAEANEAAIKLARLYGHGKNIDLPTIIVMEKSFHGRTMATLTASGNRKVQAGFEPLLTGFARVPYNDLEAVAQVGVHNKSVVAILVEPYQGEGGVNVPQANYLQGLRHICDQNGWLLMLDEVQCGIGRSGNWFAFQHSCITPDVITLAKGLGSGVAIGACLAKGTAAKVFKPGNHASTFGGNPLACTAALTTLKVIEDQDLLRNAMEQGDFMRSMFKAELAGLPDLVQIRGQGLMIGIELSRPCGELVKTALKKGLLVNVTSDKVVRLLPPLVIQRSEAEQVVSILSGIVKDFLAT</sequence>
<keyword evidence="3 8" id="KW-0032">Aminotransferase</keyword>
<evidence type="ECO:0000256" key="7">
    <source>
        <dbReference type="ARBA" id="ARBA00049111"/>
    </source>
</evidence>